<gene>
    <name evidence="1" type="ORF">POCULU_LOCUS4174</name>
</gene>
<evidence type="ECO:0000313" key="1">
    <source>
        <dbReference type="EMBL" id="CAG8533497.1"/>
    </source>
</evidence>
<dbReference type="Proteomes" id="UP000789572">
    <property type="component" value="Unassembled WGS sequence"/>
</dbReference>
<proteinExistence type="predicted"/>
<reference evidence="1" key="1">
    <citation type="submission" date="2021-06" db="EMBL/GenBank/DDBJ databases">
        <authorList>
            <person name="Kallberg Y."/>
            <person name="Tangrot J."/>
            <person name="Rosling A."/>
        </authorList>
    </citation>
    <scope>NUCLEOTIDE SEQUENCE</scope>
    <source>
        <strain evidence="1">IA702</strain>
    </source>
</reference>
<evidence type="ECO:0000313" key="2">
    <source>
        <dbReference type="Proteomes" id="UP000789572"/>
    </source>
</evidence>
<sequence>MNSDELPKSINIKDAINLGFLDEYLNDNSEPVVVDVIGEIQDLVERLPLDQPMDAEEYMVIDDNVTAREIPTDEELFQS</sequence>
<name>A0A9N9FHI1_9GLOM</name>
<keyword evidence="2" id="KW-1185">Reference proteome</keyword>
<dbReference type="AlphaFoldDB" id="A0A9N9FHI1"/>
<protein>
    <submittedName>
        <fullName evidence="1">10496_t:CDS:1</fullName>
    </submittedName>
</protein>
<organism evidence="1 2">
    <name type="scientific">Paraglomus occultum</name>
    <dbReference type="NCBI Taxonomy" id="144539"/>
    <lineage>
        <taxon>Eukaryota</taxon>
        <taxon>Fungi</taxon>
        <taxon>Fungi incertae sedis</taxon>
        <taxon>Mucoromycota</taxon>
        <taxon>Glomeromycotina</taxon>
        <taxon>Glomeromycetes</taxon>
        <taxon>Paraglomerales</taxon>
        <taxon>Paraglomeraceae</taxon>
        <taxon>Paraglomus</taxon>
    </lineage>
</organism>
<comment type="caution">
    <text evidence="1">The sequence shown here is derived from an EMBL/GenBank/DDBJ whole genome shotgun (WGS) entry which is preliminary data.</text>
</comment>
<accession>A0A9N9FHI1</accession>
<dbReference type="EMBL" id="CAJVPJ010000522">
    <property type="protein sequence ID" value="CAG8533497.1"/>
    <property type="molecule type" value="Genomic_DNA"/>
</dbReference>